<feature type="domain" description="Retroviral polymerase SH3-like" evidence="5">
    <location>
        <begin position="472"/>
        <end position="529"/>
    </location>
</feature>
<keyword evidence="7" id="KW-1185">Reference proteome</keyword>
<feature type="region of interest" description="Disordered" evidence="2">
    <location>
        <begin position="1"/>
        <end position="20"/>
    </location>
</feature>
<evidence type="ECO:0000259" key="4">
    <source>
        <dbReference type="Pfam" id="PF22936"/>
    </source>
</evidence>
<dbReference type="InterPro" id="IPR057670">
    <property type="entry name" value="SH3_retrovirus"/>
</dbReference>
<feature type="compositionally biased region" description="Polar residues" evidence="2">
    <location>
        <begin position="1"/>
        <end position="18"/>
    </location>
</feature>
<gene>
    <name evidence="6" type="ORF">Pfra01_001786700</name>
</gene>
<dbReference type="Pfam" id="PF07727">
    <property type="entry name" value="RVT_2"/>
    <property type="match status" value="1"/>
</dbReference>
<proteinExistence type="predicted"/>
<keyword evidence="1" id="KW-0378">Hydrolase</keyword>
<evidence type="ECO:0000259" key="3">
    <source>
        <dbReference type="Pfam" id="PF07727"/>
    </source>
</evidence>
<name>A0A9W6XWR7_9STRA</name>
<dbReference type="EMBL" id="BSXT01002148">
    <property type="protein sequence ID" value="GMF47391.1"/>
    <property type="molecule type" value="Genomic_DNA"/>
</dbReference>
<dbReference type="InterPro" id="IPR043502">
    <property type="entry name" value="DNA/RNA_pol_sf"/>
</dbReference>
<feature type="region of interest" description="Disordered" evidence="2">
    <location>
        <begin position="540"/>
        <end position="581"/>
    </location>
</feature>
<feature type="compositionally biased region" description="Acidic residues" evidence="2">
    <location>
        <begin position="540"/>
        <end position="550"/>
    </location>
</feature>
<evidence type="ECO:0000256" key="2">
    <source>
        <dbReference type="SAM" id="MobiDB-lite"/>
    </source>
</evidence>
<protein>
    <submittedName>
        <fullName evidence="6">Unnamed protein product</fullName>
    </submittedName>
</protein>
<dbReference type="PANTHER" id="PTHR11439">
    <property type="entry name" value="GAG-POL-RELATED RETROTRANSPOSON"/>
    <property type="match status" value="1"/>
</dbReference>
<feature type="compositionally biased region" description="Basic and acidic residues" evidence="2">
    <location>
        <begin position="560"/>
        <end position="574"/>
    </location>
</feature>
<dbReference type="GO" id="GO:0004190">
    <property type="term" value="F:aspartic-type endopeptidase activity"/>
    <property type="evidence" value="ECO:0007669"/>
    <property type="project" value="UniProtKB-KW"/>
</dbReference>
<evidence type="ECO:0000313" key="7">
    <source>
        <dbReference type="Proteomes" id="UP001165121"/>
    </source>
</evidence>
<comment type="caution">
    <text evidence="6">The sequence shown here is derived from an EMBL/GenBank/DDBJ whole genome shotgun (WGS) entry which is preliminary data.</text>
</comment>
<dbReference type="CDD" id="cd09272">
    <property type="entry name" value="RNase_HI_RT_Ty1"/>
    <property type="match status" value="1"/>
</dbReference>
<dbReference type="Pfam" id="PF25597">
    <property type="entry name" value="SH3_retrovirus"/>
    <property type="match status" value="1"/>
</dbReference>
<accession>A0A9W6XWR7</accession>
<feature type="domain" description="Reverse transcriptase Ty1/copia-type" evidence="3">
    <location>
        <begin position="590"/>
        <end position="824"/>
    </location>
</feature>
<feature type="domain" description="Retrovirus-related Pol polyprotein from transposon TNT 1-94-like beta-barrel" evidence="4">
    <location>
        <begin position="299"/>
        <end position="381"/>
    </location>
</feature>
<evidence type="ECO:0000313" key="6">
    <source>
        <dbReference type="EMBL" id="GMF47391.1"/>
    </source>
</evidence>
<dbReference type="Pfam" id="PF22936">
    <property type="entry name" value="Pol_BBD"/>
    <property type="match status" value="1"/>
</dbReference>
<reference evidence="6" key="1">
    <citation type="submission" date="2023-04" db="EMBL/GenBank/DDBJ databases">
        <title>Phytophthora fragariaefolia NBRC 109709.</title>
        <authorList>
            <person name="Ichikawa N."/>
            <person name="Sato H."/>
            <person name="Tonouchi N."/>
        </authorList>
    </citation>
    <scope>NUCLEOTIDE SEQUENCE</scope>
    <source>
        <strain evidence="6">NBRC 109709</strain>
    </source>
</reference>
<dbReference type="AlphaFoldDB" id="A0A9W6XWR7"/>
<dbReference type="OrthoDB" id="430476at2759"/>
<evidence type="ECO:0000256" key="1">
    <source>
        <dbReference type="ARBA" id="ARBA00022750"/>
    </source>
</evidence>
<feature type="compositionally biased region" description="Low complexity" evidence="2">
    <location>
        <begin position="60"/>
        <end position="79"/>
    </location>
</feature>
<keyword evidence="1" id="KW-0645">Protease</keyword>
<sequence>MHIDSLSGSPRTPVTTASRHPVLTPQYFGYQQPGYGMPVSNLQRMYAEAQAPRPQAANGPAPQAHQDAQSQAAQAPFQQGNQVTRYPDARQKKLAIRPFDGKELYVGLGSGFLEWGHRFERQVALTQLACGFTWPEDVKVDLLGHYLARTAEKYYNKQVETWWGQWPEHYMYQVAVSEACGGGAGYLVLNNIVQYASPDLRTVLMAKVDDTRMDYLQQAEELAHFAQAWELEPAKHKNLGREMVGAVGERRDKDTRSCYECGKPEQLRAACPKRTRGGTRKPDLTLAVSEGTGKQEEAWILDSGSSRHLIKNASWLDDVEDCEDECVQPDGNALSVTKRGTLTLRVTAGGEPRTVKLTNVYYAENVVHNLISFGQLDQKGYSLMRKDGQRIVATHDATERQSRAHASDHNEYGPMHDFCLWIAPQVLGRRGTICGLYPESFTDELERWTRVAAQVFTKQTPPLGEIVVFGSPCTVYHDPRNKNFSQPSQPGMTVGIGEDTKGYRVYLPRDRVVVMTQHVKNIETLDKTQNEQVQRLYLGEEDEGVEEETTDSAAGAARTTDTERRHDWEPRQEEEQGAGQEEALAARATFYKTKRDAEGLLGRLKARLVACGNEQEFGVNYGITFAAVIDMTSVNLILVLARKWGVPAKHGDVPNAYVKAEKEAELDIYLRIPQGMILPDELLRGLGVTSADEVVLELRKALYGLKQAGRLWSKLLHKKLLEIGFMQSLVDMCLYFRLDGDVLLVVGVYVDDLLVTGTKQAVVDAFFGELTSLSVKDLGCAHKFLGMRIVYDDLDGYSLDQEVMIIDLLKEHGMEHEHGVHTPIGKDSNECAQKDAVLLSATRNDGGVTVSDFQSLVGSLLWLARCTRPDIALPFTRQHETGSNGPLEVVGYCDADFAADKQDRKSVTGGFITIDGMAVAWICCKQGGVSLSTMEAEYIRRSVVVRARITYIQAISTQIALRGDLHLSKTSPMRK</sequence>
<keyword evidence="1" id="KW-0064">Aspartyl protease</keyword>
<dbReference type="Proteomes" id="UP001165121">
    <property type="component" value="Unassembled WGS sequence"/>
</dbReference>
<dbReference type="SUPFAM" id="SSF56672">
    <property type="entry name" value="DNA/RNA polymerases"/>
    <property type="match status" value="1"/>
</dbReference>
<dbReference type="InterPro" id="IPR013103">
    <property type="entry name" value="RVT_2"/>
</dbReference>
<feature type="region of interest" description="Disordered" evidence="2">
    <location>
        <begin position="49"/>
        <end position="84"/>
    </location>
</feature>
<dbReference type="PANTHER" id="PTHR11439:SF440">
    <property type="entry name" value="INTEGRASE CATALYTIC DOMAIN-CONTAINING PROTEIN"/>
    <property type="match status" value="1"/>
</dbReference>
<evidence type="ECO:0000259" key="5">
    <source>
        <dbReference type="Pfam" id="PF25597"/>
    </source>
</evidence>
<dbReference type="InterPro" id="IPR054722">
    <property type="entry name" value="PolX-like_BBD"/>
</dbReference>
<organism evidence="6 7">
    <name type="scientific">Phytophthora fragariaefolia</name>
    <dbReference type="NCBI Taxonomy" id="1490495"/>
    <lineage>
        <taxon>Eukaryota</taxon>
        <taxon>Sar</taxon>
        <taxon>Stramenopiles</taxon>
        <taxon>Oomycota</taxon>
        <taxon>Peronosporomycetes</taxon>
        <taxon>Peronosporales</taxon>
        <taxon>Peronosporaceae</taxon>
        <taxon>Phytophthora</taxon>
    </lineage>
</organism>